<dbReference type="PANTHER" id="PTHR13812">
    <property type="entry name" value="KETIMINE REDUCTASE MU-CRYSTALLIN"/>
    <property type="match status" value="1"/>
</dbReference>
<dbReference type="SUPFAM" id="SSF51735">
    <property type="entry name" value="NAD(P)-binding Rossmann-fold domains"/>
    <property type="match status" value="1"/>
</dbReference>
<evidence type="ECO:0000313" key="2">
    <source>
        <dbReference type="Proteomes" id="UP001205843"/>
    </source>
</evidence>
<keyword evidence="2" id="KW-1185">Reference proteome</keyword>
<dbReference type="Pfam" id="PF02423">
    <property type="entry name" value="OCD_Mu_crystall"/>
    <property type="match status" value="1"/>
</dbReference>
<protein>
    <submittedName>
        <fullName evidence="1">Ornithine cyclodeaminase</fullName>
        <ecNumber evidence="1">4.3.1.12</ecNumber>
    </submittedName>
</protein>
<dbReference type="GO" id="GO:0008473">
    <property type="term" value="F:ornithine cyclodeaminase activity"/>
    <property type="evidence" value="ECO:0007669"/>
    <property type="project" value="UniProtKB-EC"/>
</dbReference>
<dbReference type="EMBL" id="JALJXV010000006">
    <property type="protein sequence ID" value="MCP1675667.1"/>
    <property type="molecule type" value="Genomic_DNA"/>
</dbReference>
<dbReference type="InterPro" id="IPR023401">
    <property type="entry name" value="ODC_N"/>
</dbReference>
<dbReference type="EC" id="4.3.1.12" evidence="1"/>
<dbReference type="PANTHER" id="PTHR13812:SF19">
    <property type="entry name" value="KETIMINE REDUCTASE MU-CRYSTALLIN"/>
    <property type="match status" value="1"/>
</dbReference>
<gene>
    <name evidence="1" type="ORF">J2T57_002817</name>
</gene>
<dbReference type="Gene3D" id="3.30.1780.10">
    <property type="entry name" value="ornithine cyclodeaminase, domain 1"/>
    <property type="match status" value="1"/>
</dbReference>
<keyword evidence="1" id="KW-0456">Lyase</keyword>
<comment type="caution">
    <text evidence="1">The sequence shown here is derived from an EMBL/GenBank/DDBJ whole genome shotgun (WGS) entry which is preliminary data.</text>
</comment>
<reference evidence="1" key="1">
    <citation type="submission" date="2022-03" db="EMBL/GenBank/DDBJ databases">
        <title>Genomic Encyclopedia of Type Strains, Phase III (KMG-III): the genomes of soil and plant-associated and newly described type strains.</title>
        <authorList>
            <person name="Whitman W."/>
        </authorList>
    </citation>
    <scope>NUCLEOTIDE SEQUENCE</scope>
    <source>
        <strain evidence="1">ANL 6-2</strain>
    </source>
</reference>
<dbReference type="RefSeq" id="WP_253479297.1">
    <property type="nucleotide sequence ID" value="NZ_JALJXV010000006.1"/>
</dbReference>
<dbReference type="InterPro" id="IPR036291">
    <property type="entry name" value="NAD(P)-bd_dom_sf"/>
</dbReference>
<dbReference type="Proteomes" id="UP001205843">
    <property type="component" value="Unassembled WGS sequence"/>
</dbReference>
<name>A0AAE3KGV8_9GAMM</name>
<sequence>MLVLENTLVQELVDADAAIAALETAFREFGRGEAAVHRRVRTSLAERKLSTMGAIMPTAGILGAKVYTTIDENFRFVVLLFDAESGRPLVSIEADALTEIRTAAVSCIAARKLGVDSPATTAIFGAGSQAANHIRLLASQGLAGEVRVASRSNADAFCRELEEECGISVRPSTPRAALLGADLVVTATRSTTPLFPMEFLESDACVLAIGSTLPACVEVGPDVFAAARRVVVEWLPQTREEAGDLREALRTGVLAEHSILDMSHLLLAFDEGHKESATGLRVFKSVGVGLADIAIATDLYQRFLGSKND</sequence>
<accession>A0AAE3KGV8</accession>
<dbReference type="InterPro" id="IPR003462">
    <property type="entry name" value="ODC_Mu_crystall"/>
</dbReference>
<dbReference type="Gene3D" id="3.40.50.720">
    <property type="entry name" value="NAD(P)-binding Rossmann-like Domain"/>
    <property type="match status" value="1"/>
</dbReference>
<dbReference type="AlphaFoldDB" id="A0AAE3KGV8"/>
<proteinExistence type="predicted"/>
<dbReference type="PIRSF" id="PIRSF001439">
    <property type="entry name" value="CryM"/>
    <property type="match status" value="1"/>
</dbReference>
<organism evidence="1 2">
    <name type="scientific">Natronocella acetinitrilica</name>
    <dbReference type="NCBI Taxonomy" id="414046"/>
    <lineage>
        <taxon>Bacteria</taxon>
        <taxon>Pseudomonadati</taxon>
        <taxon>Pseudomonadota</taxon>
        <taxon>Gammaproteobacteria</taxon>
        <taxon>Chromatiales</taxon>
        <taxon>Ectothiorhodospiraceae</taxon>
        <taxon>Natronocella</taxon>
    </lineage>
</organism>
<evidence type="ECO:0000313" key="1">
    <source>
        <dbReference type="EMBL" id="MCP1675667.1"/>
    </source>
</evidence>
<dbReference type="GO" id="GO:0005737">
    <property type="term" value="C:cytoplasm"/>
    <property type="evidence" value="ECO:0007669"/>
    <property type="project" value="TreeGrafter"/>
</dbReference>